<dbReference type="AlphaFoldDB" id="A0A4Y2GZH7"/>
<comment type="caution">
    <text evidence="1">The sequence shown here is derived from an EMBL/GenBank/DDBJ whole genome shotgun (WGS) entry which is preliminary data.</text>
</comment>
<name>A0A4Y2GZH7_ARAVE</name>
<protein>
    <submittedName>
        <fullName evidence="1">Uncharacterized protein</fullName>
    </submittedName>
</protein>
<evidence type="ECO:0000313" key="1">
    <source>
        <dbReference type="EMBL" id="GBM58245.1"/>
    </source>
</evidence>
<organism evidence="1 2">
    <name type="scientific">Araneus ventricosus</name>
    <name type="common">Orbweaver spider</name>
    <name type="synonym">Epeira ventricosa</name>
    <dbReference type="NCBI Taxonomy" id="182803"/>
    <lineage>
        <taxon>Eukaryota</taxon>
        <taxon>Metazoa</taxon>
        <taxon>Ecdysozoa</taxon>
        <taxon>Arthropoda</taxon>
        <taxon>Chelicerata</taxon>
        <taxon>Arachnida</taxon>
        <taxon>Araneae</taxon>
        <taxon>Araneomorphae</taxon>
        <taxon>Entelegynae</taxon>
        <taxon>Araneoidea</taxon>
        <taxon>Araneidae</taxon>
        <taxon>Araneus</taxon>
    </lineage>
</organism>
<dbReference type="EMBL" id="BGPR01001627">
    <property type="protein sequence ID" value="GBM58245.1"/>
    <property type="molecule type" value="Genomic_DNA"/>
</dbReference>
<dbReference type="Proteomes" id="UP000499080">
    <property type="component" value="Unassembled WGS sequence"/>
</dbReference>
<gene>
    <name evidence="1" type="ORF">AVEN_85844_1</name>
</gene>
<proteinExistence type="predicted"/>
<keyword evidence="2" id="KW-1185">Reference proteome</keyword>
<evidence type="ECO:0000313" key="2">
    <source>
        <dbReference type="Proteomes" id="UP000499080"/>
    </source>
</evidence>
<sequence length="118" mass="13657">MTYNVPHGDQRTHQGKQCQGDFETDIVILNNDQMTRTTPDLSSPLSKFSHQTSWRAFDTRQDLMCIKPVYAMDPQWNRVSHRESRYQSRDLTIKPFSPDIVSIYKTNSTESSKASSKN</sequence>
<reference evidence="1 2" key="1">
    <citation type="journal article" date="2019" name="Sci. Rep.">
        <title>Orb-weaving spider Araneus ventricosus genome elucidates the spidroin gene catalogue.</title>
        <authorList>
            <person name="Kono N."/>
            <person name="Nakamura H."/>
            <person name="Ohtoshi R."/>
            <person name="Moran D.A.P."/>
            <person name="Shinohara A."/>
            <person name="Yoshida Y."/>
            <person name="Fujiwara M."/>
            <person name="Mori M."/>
            <person name="Tomita M."/>
            <person name="Arakawa K."/>
        </authorList>
    </citation>
    <scope>NUCLEOTIDE SEQUENCE [LARGE SCALE GENOMIC DNA]</scope>
</reference>
<accession>A0A4Y2GZH7</accession>